<accession>A0A928Y4R1</accession>
<evidence type="ECO:0000313" key="2">
    <source>
        <dbReference type="Proteomes" id="UP000710385"/>
    </source>
</evidence>
<gene>
    <name evidence="1" type="ORF">HS096_01660</name>
</gene>
<name>A0A928Y4R1_UNCKA</name>
<comment type="caution">
    <text evidence="1">The sequence shown here is derived from an EMBL/GenBank/DDBJ whole genome shotgun (WGS) entry which is preliminary data.</text>
</comment>
<reference evidence="1" key="1">
    <citation type="submission" date="2020-05" db="EMBL/GenBank/DDBJ databases">
        <title>High-Quality Genomes of Partial-Nitritation/Anammox System by Hierarchical Clustering Based Hybrid Assembly.</title>
        <authorList>
            <person name="Liu L."/>
            <person name="Wang Y."/>
            <person name="Che Y."/>
            <person name="Chen Y."/>
            <person name="Xia Y."/>
            <person name="Luo R."/>
            <person name="Cheng S.H."/>
            <person name="Zheng C."/>
            <person name="Zhang T."/>
        </authorList>
    </citation>
    <scope>NUCLEOTIDE SEQUENCE</scope>
    <source>
        <strain evidence="1">H1_PAT1</strain>
    </source>
</reference>
<sequence>MFTVRTFGNGMETIRLLRAKYLHRRPQEREMRLLRSKLASLMDPELRIAWHKLEKGRPDTLPIIALRFRGCMELDELFCAFFWGRVIPSSGAGWIIRAHAFDPDQGTVLAEPLSDGLNLLCANIWHDGDGYNPLVSACLGFKYLYPFRDIEFPTQ</sequence>
<dbReference type="AlphaFoldDB" id="A0A928Y4R1"/>
<protein>
    <submittedName>
        <fullName evidence="1">Uncharacterized protein</fullName>
    </submittedName>
</protein>
<organism evidence="1 2">
    <name type="scientific">candidate division WWE3 bacterium</name>
    <dbReference type="NCBI Taxonomy" id="2053526"/>
    <lineage>
        <taxon>Bacteria</taxon>
        <taxon>Katanobacteria</taxon>
    </lineage>
</organism>
<evidence type="ECO:0000313" key="1">
    <source>
        <dbReference type="EMBL" id="MBE7525085.1"/>
    </source>
</evidence>
<proteinExistence type="predicted"/>
<dbReference type="EMBL" id="JABTTY010000001">
    <property type="protein sequence ID" value="MBE7525085.1"/>
    <property type="molecule type" value="Genomic_DNA"/>
</dbReference>
<dbReference type="Proteomes" id="UP000710385">
    <property type="component" value="Unassembled WGS sequence"/>
</dbReference>